<dbReference type="Gene3D" id="1.10.443.10">
    <property type="entry name" value="Intergrase catalytic core"/>
    <property type="match status" value="1"/>
</dbReference>
<dbReference type="Pfam" id="PF00589">
    <property type="entry name" value="Phage_integrase"/>
    <property type="match status" value="1"/>
</dbReference>
<dbReference type="EMBL" id="LT960611">
    <property type="protein sequence ID" value="SON51131.1"/>
    <property type="molecule type" value="Genomic_DNA"/>
</dbReference>
<evidence type="ECO:0000256" key="2">
    <source>
        <dbReference type="ARBA" id="ARBA00023172"/>
    </source>
</evidence>
<dbReference type="SUPFAM" id="SSF56349">
    <property type="entry name" value="DNA breaking-rejoining enzymes"/>
    <property type="match status" value="1"/>
</dbReference>
<evidence type="ECO:0000256" key="1">
    <source>
        <dbReference type="ARBA" id="ARBA00022908"/>
    </source>
</evidence>
<dbReference type="InterPro" id="IPR050090">
    <property type="entry name" value="Tyrosine_recombinase_XerCD"/>
</dbReference>
<dbReference type="Proteomes" id="UP000235828">
    <property type="component" value="Chromosome A"/>
</dbReference>
<dbReference type="InterPro" id="IPR013762">
    <property type="entry name" value="Integrase-like_cat_sf"/>
</dbReference>
<dbReference type="PANTHER" id="PTHR30349">
    <property type="entry name" value="PHAGE INTEGRASE-RELATED"/>
    <property type="match status" value="1"/>
</dbReference>
<dbReference type="InterPro" id="IPR011010">
    <property type="entry name" value="DNA_brk_join_enz"/>
</dbReference>
<evidence type="ECO:0000313" key="5">
    <source>
        <dbReference type="EMBL" id="SON51131.1"/>
    </source>
</evidence>
<feature type="coiled-coil region" evidence="3">
    <location>
        <begin position="287"/>
        <end position="317"/>
    </location>
</feature>
<dbReference type="PROSITE" id="PS51898">
    <property type="entry name" value="TYR_RECOMBINASE"/>
    <property type="match status" value="1"/>
</dbReference>
<evidence type="ECO:0000256" key="3">
    <source>
        <dbReference type="SAM" id="Coils"/>
    </source>
</evidence>
<protein>
    <submittedName>
        <fullName evidence="5">Integrase</fullName>
    </submittedName>
</protein>
<evidence type="ECO:0000313" key="6">
    <source>
        <dbReference type="Proteomes" id="UP000235828"/>
    </source>
</evidence>
<dbReference type="GO" id="GO:0003677">
    <property type="term" value="F:DNA binding"/>
    <property type="evidence" value="ECO:0007669"/>
    <property type="project" value="InterPro"/>
</dbReference>
<proteinExistence type="predicted"/>
<dbReference type="GO" id="GO:0015074">
    <property type="term" value="P:DNA integration"/>
    <property type="evidence" value="ECO:0007669"/>
    <property type="project" value="UniProtKB-KW"/>
</dbReference>
<gene>
    <name evidence="5" type="ORF">VTAP4600_A3165</name>
</gene>
<dbReference type="PANTHER" id="PTHR30349:SF64">
    <property type="entry name" value="PROPHAGE INTEGRASE INTD-RELATED"/>
    <property type="match status" value="1"/>
</dbReference>
<dbReference type="InterPro" id="IPR002104">
    <property type="entry name" value="Integrase_catalytic"/>
</dbReference>
<dbReference type="RefSeq" id="WP_102523513.1">
    <property type="nucleotide sequence ID" value="NZ_LT960611.1"/>
</dbReference>
<keyword evidence="1" id="KW-0229">DNA integration</keyword>
<dbReference type="OrthoDB" id="6629433at2"/>
<sequence>MSSLIHSSDVFKETELQTSSGGTLHCSPLKDNIGSLPTLFNKEGIFNRETNSYFFYQKAIKQAQDLSPCAQALQAYYQFLEDKGLDWDKFPPIKRLKPTYLFRSHLLKQIKKGELAHSTASVRMNQIVNFYKWLMHDGYLRIKDEKEAPFKMEFVSVQSTGMLAHISPTFTVETSDLRIKVPKDASSKNIRPLSPLSQESLSILTQYLPNASEELRLQVLISIDTGMRLKEIATLSLDALDTATPLAESEHRYEIVLSPQSTGVQTKYRKQRQVEISSELLNILNEYRTSERRIKRVNKLNEKLESLPKTASSLKQETVETLELCERHEPLFVSEQGNLVSAKSIEARWTELRTLIKKEYTSFTHRFHDLRSTYATYRFSDLLEAKLPVVECMELLMSWMGHKNESTTWKYLRYLKRKDAFKVKFGILDSIMHEALGGDDE</sequence>
<keyword evidence="3" id="KW-0175">Coiled coil</keyword>
<keyword evidence="2" id="KW-0233">DNA recombination</keyword>
<dbReference type="KEGG" id="vta:A3165"/>
<evidence type="ECO:0000259" key="4">
    <source>
        <dbReference type="PROSITE" id="PS51898"/>
    </source>
</evidence>
<feature type="domain" description="Tyr recombinase" evidence="4">
    <location>
        <begin position="191"/>
        <end position="424"/>
    </location>
</feature>
<keyword evidence="6" id="KW-1185">Reference proteome</keyword>
<accession>A0A2N8ZGU6</accession>
<name>A0A2N8ZGU6_9VIBR</name>
<reference evidence="5 6" key="1">
    <citation type="submission" date="2017-10" db="EMBL/GenBank/DDBJ databases">
        <authorList>
            <person name="Banno H."/>
            <person name="Chua N.-H."/>
        </authorList>
    </citation>
    <scope>NUCLEOTIDE SEQUENCE [LARGE SCALE GENOMIC DNA]</scope>
    <source>
        <strain evidence="5">Vibrio tapetis CECT4600</strain>
    </source>
</reference>
<dbReference type="CDD" id="cd00397">
    <property type="entry name" value="DNA_BRE_C"/>
    <property type="match status" value="1"/>
</dbReference>
<dbReference type="AlphaFoldDB" id="A0A2N8ZGU6"/>
<organism evidence="5 6">
    <name type="scientific">Vibrio tapetis subsp. tapetis</name>
    <dbReference type="NCBI Taxonomy" id="1671868"/>
    <lineage>
        <taxon>Bacteria</taxon>
        <taxon>Pseudomonadati</taxon>
        <taxon>Pseudomonadota</taxon>
        <taxon>Gammaproteobacteria</taxon>
        <taxon>Vibrionales</taxon>
        <taxon>Vibrionaceae</taxon>
        <taxon>Vibrio</taxon>
    </lineage>
</organism>
<dbReference type="GO" id="GO:0006310">
    <property type="term" value="P:DNA recombination"/>
    <property type="evidence" value="ECO:0007669"/>
    <property type="project" value="UniProtKB-KW"/>
</dbReference>